<evidence type="ECO:0000313" key="4">
    <source>
        <dbReference type="Proteomes" id="UP000073601"/>
    </source>
</evidence>
<dbReference type="SMART" id="SM00530">
    <property type="entry name" value="HTH_XRE"/>
    <property type="match status" value="1"/>
</dbReference>
<dbReference type="InterPro" id="IPR010982">
    <property type="entry name" value="Lambda_DNA-bd_dom_sf"/>
</dbReference>
<dbReference type="Gene3D" id="1.10.260.40">
    <property type="entry name" value="lambda repressor-like DNA-binding domains"/>
    <property type="match status" value="1"/>
</dbReference>
<feature type="coiled-coil region" evidence="1">
    <location>
        <begin position="9"/>
        <end position="39"/>
    </location>
</feature>
<dbReference type="Pfam" id="PF01381">
    <property type="entry name" value="HTH_3"/>
    <property type="match status" value="1"/>
</dbReference>
<dbReference type="Proteomes" id="UP000073601">
    <property type="component" value="Unassembled WGS sequence"/>
</dbReference>
<organism evidence="3 4">
    <name type="scientific">Grimontia marina</name>
    <dbReference type="NCBI Taxonomy" id="646534"/>
    <lineage>
        <taxon>Bacteria</taxon>
        <taxon>Pseudomonadati</taxon>
        <taxon>Pseudomonadota</taxon>
        <taxon>Gammaproteobacteria</taxon>
        <taxon>Vibrionales</taxon>
        <taxon>Vibrionaceae</taxon>
        <taxon>Grimontia</taxon>
    </lineage>
</organism>
<dbReference type="InterPro" id="IPR001387">
    <property type="entry name" value="Cro/C1-type_HTH"/>
</dbReference>
<feature type="domain" description="HTH cro/C1-type" evidence="2">
    <location>
        <begin position="84"/>
        <end position="139"/>
    </location>
</feature>
<dbReference type="RefSeq" id="WP_062705158.1">
    <property type="nucleotide sequence ID" value="NZ_CAWRCI010000002.1"/>
</dbReference>
<name>A0A128ETI4_9GAMM</name>
<dbReference type="SUPFAM" id="SSF47413">
    <property type="entry name" value="lambda repressor-like DNA-binding domains"/>
    <property type="match status" value="1"/>
</dbReference>
<dbReference type="AlphaFoldDB" id="A0A128ETI4"/>
<dbReference type="GO" id="GO:0003677">
    <property type="term" value="F:DNA binding"/>
    <property type="evidence" value="ECO:0007669"/>
    <property type="project" value="InterPro"/>
</dbReference>
<proteinExistence type="predicted"/>
<gene>
    <name evidence="3" type="ORF">GMA8713_00351</name>
</gene>
<sequence>MSTNKPLLNESARATVARLKANRSQLSQVQSDINEATQKTVSNSRATQRVSKNKTPVNAAERKNVANRIIKQLLFGELTQGQALKALRIDVLGLKQDVFAKLVDISRKTLSDIENDRGSYKTDILNKAFKPFGLKVGLLPTSVSTLNSLLQSERATD</sequence>
<dbReference type="PROSITE" id="PS50943">
    <property type="entry name" value="HTH_CROC1"/>
    <property type="match status" value="1"/>
</dbReference>
<keyword evidence="4" id="KW-1185">Reference proteome</keyword>
<accession>A0A128ETI4</accession>
<evidence type="ECO:0000256" key="1">
    <source>
        <dbReference type="SAM" id="Coils"/>
    </source>
</evidence>
<keyword evidence="1" id="KW-0175">Coiled coil</keyword>
<evidence type="ECO:0000313" key="3">
    <source>
        <dbReference type="EMBL" id="CZF77887.1"/>
    </source>
</evidence>
<dbReference type="EMBL" id="FIZY01000002">
    <property type="protein sequence ID" value="CZF77887.1"/>
    <property type="molecule type" value="Genomic_DNA"/>
</dbReference>
<reference evidence="4" key="1">
    <citation type="submission" date="2016-02" db="EMBL/GenBank/DDBJ databases">
        <authorList>
            <person name="Rodrigo-Torres Lidia"/>
            <person name="Arahal R.David."/>
        </authorList>
    </citation>
    <scope>NUCLEOTIDE SEQUENCE [LARGE SCALE GENOMIC DNA]</scope>
    <source>
        <strain evidence="4">CECT 8713</strain>
    </source>
</reference>
<evidence type="ECO:0000259" key="2">
    <source>
        <dbReference type="PROSITE" id="PS50943"/>
    </source>
</evidence>
<dbReference type="CDD" id="cd00093">
    <property type="entry name" value="HTH_XRE"/>
    <property type="match status" value="1"/>
</dbReference>
<dbReference type="OrthoDB" id="6240846at2"/>
<protein>
    <submittedName>
        <fullName evidence="3">Helix-turn-helix domain protein</fullName>
    </submittedName>
</protein>